<dbReference type="GO" id="GO:0022857">
    <property type="term" value="F:transmembrane transporter activity"/>
    <property type="evidence" value="ECO:0007669"/>
    <property type="project" value="TreeGrafter"/>
</dbReference>
<dbReference type="InterPro" id="IPR025857">
    <property type="entry name" value="MacB_PCD"/>
</dbReference>
<dbReference type="InterPro" id="IPR003838">
    <property type="entry name" value="ABC3_permease_C"/>
</dbReference>
<proteinExistence type="inferred from homology"/>
<dbReference type="InterPro" id="IPR050250">
    <property type="entry name" value="Macrolide_Exporter_MacB"/>
</dbReference>
<organism evidence="10 11">
    <name type="scientific">Candidatus Acidiferrum panamense</name>
    <dbReference type="NCBI Taxonomy" id="2741543"/>
    <lineage>
        <taxon>Bacteria</taxon>
        <taxon>Pseudomonadati</taxon>
        <taxon>Acidobacteriota</taxon>
        <taxon>Terriglobia</taxon>
        <taxon>Candidatus Acidiferrales</taxon>
        <taxon>Candidatus Acidiferrum</taxon>
    </lineage>
</organism>
<feature type="domain" description="ABC3 transporter permease C-terminal" evidence="8">
    <location>
        <begin position="242"/>
        <end position="354"/>
    </location>
</feature>
<name>A0A7V8NQE0_9BACT</name>
<feature type="transmembrane region" description="Helical" evidence="7">
    <location>
        <begin position="239"/>
        <end position="260"/>
    </location>
</feature>
<feature type="transmembrane region" description="Helical" evidence="7">
    <location>
        <begin position="281"/>
        <end position="307"/>
    </location>
</feature>
<keyword evidence="11" id="KW-1185">Reference proteome</keyword>
<dbReference type="PANTHER" id="PTHR30572:SF4">
    <property type="entry name" value="ABC TRANSPORTER PERMEASE YTRF"/>
    <property type="match status" value="1"/>
</dbReference>
<dbReference type="Proteomes" id="UP000567293">
    <property type="component" value="Unassembled WGS sequence"/>
</dbReference>
<evidence type="ECO:0000259" key="9">
    <source>
        <dbReference type="Pfam" id="PF12704"/>
    </source>
</evidence>
<dbReference type="Pfam" id="PF02687">
    <property type="entry name" value="FtsX"/>
    <property type="match status" value="1"/>
</dbReference>
<dbReference type="GO" id="GO:0005886">
    <property type="term" value="C:plasma membrane"/>
    <property type="evidence" value="ECO:0007669"/>
    <property type="project" value="UniProtKB-SubCell"/>
</dbReference>
<comment type="similarity">
    <text evidence="6">Belongs to the ABC-4 integral membrane protein family.</text>
</comment>
<gene>
    <name evidence="10" type="ORF">HRJ53_10655</name>
</gene>
<evidence type="ECO:0000256" key="2">
    <source>
        <dbReference type="ARBA" id="ARBA00022475"/>
    </source>
</evidence>
<keyword evidence="2" id="KW-1003">Cell membrane</keyword>
<evidence type="ECO:0000256" key="6">
    <source>
        <dbReference type="ARBA" id="ARBA00038076"/>
    </source>
</evidence>
<sequence>MTIKLVKENMKHRPMRSLLSALLIGVPVTLILCLVGLSHGMVDENNRRTQGIGADIIVRPTGSSMLSLSGGMDERVVGFLAKQPHVAMAMGVVNQAVEGITLGATGIDLDQFNRMSGGFNYLEGGPFRGADDVIVDQYYAEQKHLHVGSTVNILNRDWRVSGIIESGKLTRIALPIRILQERTSNLGKVSQIYLKLDNSSLTNDVVKDLKGLLKDYPIYSVADWTSLFNVNNIPGLRPFTVVIMVIGIVIGFLVVYLSMYMAVLQRTREIGILKSLGASNAFILGIILTEALMLGLGGTLLGIGMSYGAYWLIRTLVPASFPLVIVYSWWPIACGITLAGAGLGALYPGFSAARHDPIEALAYE</sequence>
<dbReference type="AlphaFoldDB" id="A0A7V8NQE0"/>
<evidence type="ECO:0000256" key="3">
    <source>
        <dbReference type="ARBA" id="ARBA00022692"/>
    </source>
</evidence>
<dbReference type="EMBL" id="JACDQQ010001031">
    <property type="protein sequence ID" value="MBA0085446.1"/>
    <property type="molecule type" value="Genomic_DNA"/>
</dbReference>
<keyword evidence="4 7" id="KW-1133">Transmembrane helix</keyword>
<feature type="transmembrane region" description="Helical" evidence="7">
    <location>
        <begin position="327"/>
        <end position="347"/>
    </location>
</feature>
<feature type="domain" description="MacB-like periplasmic core" evidence="9">
    <location>
        <begin position="17"/>
        <end position="210"/>
    </location>
</feature>
<evidence type="ECO:0000256" key="5">
    <source>
        <dbReference type="ARBA" id="ARBA00023136"/>
    </source>
</evidence>
<evidence type="ECO:0000256" key="4">
    <source>
        <dbReference type="ARBA" id="ARBA00022989"/>
    </source>
</evidence>
<evidence type="ECO:0000259" key="8">
    <source>
        <dbReference type="Pfam" id="PF02687"/>
    </source>
</evidence>
<reference evidence="10" key="1">
    <citation type="submission" date="2020-06" db="EMBL/GenBank/DDBJ databases">
        <title>Legume-microbial interactions unlock mineral nutrients during tropical forest succession.</title>
        <authorList>
            <person name="Epihov D.Z."/>
        </authorList>
    </citation>
    <scope>NUCLEOTIDE SEQUENCE [LARGE SCALE GENOMIC DNA]</scope>
    <source>
        <strain evidence="10">Pan2503</strain>
    </source>
</reference>
<keyword evidence="3 7" id="KW-0812">Transmembrane</keyword>
<comment type="caution">
    <text evidence="10">The sequence shown here is derived from an EMBL/GenBank/DDBJ whole genome shotgun (WGS) entry which is preliminary data.</text>
</comment>
<protein>
    <submittedName>
        <fullName evidence="10">ABC transporter permease</fullName>
    </submittedName>
</protein>
<dbReference type="Pfam" id="PF12704">
    <property type="entry name" value="MacB_PCD"/>
    <property type="match status" value="1"/>
</dbReference>
<keyword evidence="5 7" id="KW-0472">Membrane</keyword>
<comment type="subcellular location">
    <subcellularLocation>
        <location evidence="1">Cell membrane</location>
        <topology evidence="1">Multi-pass membrane protein</topology>
    </subcellularLocation>
</comment>
<accession>A0A7V8NQE0</accession>
<evidence type="ECO:0000313" key="10">
    <source>
        <dbReference type="EMBL" id="MBA0085446.1"/>
    </source>
</evidence>
<evidence type="ECO:0000256" key="7">
    <source>
        <dbReference type="SAM" id="Phobius"/>
    </source>
</evidence>
<evidence type="ECO:0000256" key="1">
    <source>
        <dbReference type="ARBA" id="ARBA00004651"/>
    </source>
</evidence>
<evidence type="ECO:0000313" key="11">
    <source>
        <dbReference type="Proteomes" id="UP000567293"/>
    </source>
</evidence>
<dbReference type="PANTHER" id="PTHR30572">
    <property type="entry name" value="MEMBRANE COMPONENT OF TRANSPORTER-RELATED"/>
    <property type="match status" value="1"/>
</dbReference>